<organism evidence="2 3">
    <name type="scientific">Xylaria arbuscula</name>
    <dbReference type="NCBI Taxonomy" id="114810"/>
    <lineage>
        <taxon>Eukaryota</taxon>
        <taxon>Fungi</taxon>
        <taxon>Dikarya</taxon>
        <taxon>Ascomycota</taxon>
        <taxon>Pezizomycotina</taxon>
        <taxon>Sordariomycetes</taxon>
        <taxon>Xylariomycetidae</taxon>
        <taxon>Xylariales</taxon>
        <taxon>Xylariaceae</taxon>
        <taxon>Xylaria</taxon>
    </lineage>
</organism>
<protein>
    <submittedName>
        <fullName evidence="2">Uncharacterized protein</fullName>
    </submittedName>
</protein>
<dbReference type="EMBL" id="JANPWZ010000388">
    <property type="protein sequence ID" value="KAJ3577337.1"/>
    <property type="molecule type" value="Genomic_DNA"/>
</dbReference>
<dbReference type="Proteomes" id="UP001148614">
    <property type="component" value="Unassembled WGS sequence"/>
</dbReference>
<gene>
    <name evidence="2" type="ORF">NPX13_g3233</name>
</gene>
<comment type="caution">
    <text evidence="2">The sequence shown here is derived from an EMBL/GenBank/DDBJ whole genome shotgun (WGS) entry which is preliminary data.</text>
</comment>
<reference evidence="2" key="1">
    <citation type="submission" date="2022-07" db="EMBL/GenBank/DDBJ databases">
        <title>Genome Sequence of Xylaria arbuscula.</title>
        <authorList>
            <person name="Buettner E."/>
        </authorList>
    </citation>
    <scope>NUCLEOTIDE SEQUENCE</scope>
    <source>
        <strain evidence="2">VT107</strain>
    </source>
</reference>
<dbReference type="VEuPathDB" id="FungiDB:F4678DRAFT_85060"/>
<evidence type="ECO:0000313" key="3">
    <source>
        <dbReference type="Proteomes" id="UP001148614"/>
    </source>
</evidence>
<sequence length="211" mass="23498">MLLTIDLAAELLFNLVSFLGLKSICAKVLEDRTAGAKFREELLSCKQNILAHSRAGACNERDGIIIAADKATDRVIEEAMQMKGMMGCDDWPTALSPLFPRIKALCNRGSLVGGPGLAWEALVEVAAFCMYQWDGGDARVQGFGEEDCDEFHDEVDKIMLSICEAQKQDGKIPWLQGRREEISGLQKKAEDQNGGSFKYRYQRSLQFLEQL</sequence>
<keyword evidence="1" id="KW-0732">Signal</keyword>
<evidence type="ECO:0000313" key="2">
    <source>
        <dbReference type="EMBL" id="KAJ3577337.1"/>
    </source>
</evidence>
<name>A0A9W8NIX6_9PEZI</name>
<proteinExistence type="predicted"/>
<keyword evidence="3" id="KW-1185">Reference proteome</keyword>
<feature type="chain" id="PRO_5040805686" evidence="1">
    <location>
        <begin position="27"/>
        <end position="211"/>
    </location>
</feature>
<dbReference type="AlphaFoldDB" id="A0A9W8NIX6"/>
<evidence type="ECO:0000256" key="1">
    <source>
        <dbReference type="SAM" id="SignalP"/>
    </source>
</evidence>
<feature type="signal peptide" evidence="1">
    <location>
        <begin position="1"/>
        <end position="26"/>
    </location>
</feature>
<accession>A0A9W8NIX6</accession>